<accession>A0A7S0SEG4</accession>
<organism evidence="2">
    <name type="scientific">Mantoniella antarctica</name>
    <dbReference type="NCBI Taxonomy" id="81844"/>
    <lineage>
        <taxon>Eukaryota</taxon>
        <taxon>Viridiplantae</taxon>
        <taxon>Chlorophyta</taxon>
        <taxon>Mamiellophyceae</taxon>
        <taxon>Mamiellales</taxon>
        <taxon>Mamiellaceae</taxon>
        <taxon>Mantoniella</taxon>
    </lineage>
</organism>
<proteinExistence type="predicted"/>
<sequence length="686" mass="71959">MPPSIKTSAAAAALAPAAGTSVHKKRAAAAIDASAPVLGADDPEAARFASRVALHLREAALASGAAWDDARVRGAFEETVTNMPEGALRATLARNLAHFSEMIVEKTTRPVPADLPQLGELGGLDHEEFFALRERPRFDFDEMTLGELVHETRRCMLRATFDLPCWLADERDERDELEAVREQSLERCADAAAAMVGRFADEVAAVVGAGGTGKTGRGKGVEVPSAAVIEEVSETLARAQAYAALRRHSGGEDWSRERTHRAAARFPILRQALRRALSRDTKPARDKRATAGHDAAICCGHTRYFLVVALAKEVPDDVEVFASAVDGDAEGETDHAGGLHGKVKKKKSKTGVVGMFGVADLPLFEAALGLAGFDEDFEAKITKDGGGDFARLDAPAVDGAAGPALLPPFFPDAALAAADTAAFAPDATLTEIAASYEKALTGGSDWNFNDGESDGDQSPDPAATAEAEEMEYIAAYMALLKVLRGAAALCVAMGNRRRAENLARFAARAPCPALLLMHLSGRAAAADPRAASVELAAASAQLWAGALRAWAQVREMLSDVAPGRGDADDDAGGPLGSFFMDTTGDVDVDRAADLAKHLSLGTAGAGLGEDGELSKEEEEDLIDMLRRNKSWLGGAGDDDDHGDVLDNLSDEEGNLPEEASAAAAAVAAATAAAKTPKGKWKTPKKR</sequence>
<feature type="compositionally biased region" description="Basic residues" evidence="1">
    <location>
        <begin position="676"/>
        <end position="686"/>
    </location>
</feature>
<evidence type="ECO:0000313" key="2">
    <source>
        <dbReference type="EMBL" id="CAD8703811.1"/>
    </source>
</evidence>
<protein>
    <submittedName>
        <fullName evidence="2">Uncharacterized protein</fullName>
    </submittedName>
</protein>
<name>A0A7S0SEG4_9CHLO</name>
<feature type="region of interest" description="Disordered" evidence="1">
    <location>
        <begin position="633"/>
        <end position="686"/>
    </location>
</feature>
<evidence type="ECO:0000256" key="1">
    <source>
        <dbReference type="SAM" id="MobiDB-lite"/>
    </source>
</evidence>
<dbReference type="AlphaFoldDB" id="A0A7S0SEG4"/>
<feature type="compositionally biased region" description="Low complexity" evidence="1">
    <location>
        <begin position="659"/>
        <end position="675"/>
    </location>
</feature>
<dbReference type="EMBL" id="HBFC01011118">
    <property type="protein sequence ID" value="CAD8703811.1"/>
    <property type="molecule type" value="Transcribed_RNA"/>
</dbReference>
<feature type="region of interest" description="Disordered" evidence="1">
    <location>
        <begin position="445"/>
        <end position="464"/>
    </location>
</feature>
<gene>
    <name evidence="2" type="ORF">MANT1106_LOCUS6493</name>
</gene>
<reference evidence="2" key="1">
    <citation type="submission" date="2021-01" db="EMBL/GenBank/DDBJ databases">
        <authorList>
            <person name="Corre E."/>
            <person name="Pelletier E."/>
            <person name="Niang G."/>
            <person name="Scheremetjew M."/>
            <person name="Finn R."/>
            <person name="Kale V."/>
            <person name="Holt S."/>
            <person name="Cochrane G."/>
            <person name="Meng A."/>
            <person name="Brown T."/>
            <person name="Cohen L."/>
        </authorList>
    </citation>
    <scope>NUCLEOTIDE SEQUENCE</scope>
    <source>
        <strain evidence="2">SL-175</strain>
    </source>
</reference>